<dbReference type="InterPro" id="IPR036291">
    <property type="entry name" value="NAD(P)-bd_dom_sf"/>
</dbReference>
<protein>
    <submittedName>
        <fullName evidence="3">NAD(P)-dependent oxidoreductase</fullName>
    </submittedName>
</protein>
<reference evidence="3" key="1">
    <citation type="journal article" date="2020" name="mSystems">
        <title>Genome- and Community-Level Interaction Insights into Carbon Utilization and Element Cycling Functions of Hydrothermarchaeota in Hydrothermal Sediment.</title>
        <authorList>
            <person name="Zhou Z."/>
            <person name="Liu Y."/>
            <person name="Xu W."/>
            <person name="Pan J."/>
            <person name="Luo Z.H."/>
            <person name="Li M."/>
        </authorList>
    </citation>
    <scope>NUCLEOTIDE SEQUENCE [LARGE SCALE GENOMIC DNA]</scope>
    <source>
        <strain evidence="3">SpSt-1088</strain>
    </source>
</reference>
<evidence type="ECO:0000256" key="1">
    <source>
        <dbReference type="ARBA" id="ARBA00007637"/>
    </source>
</evidence>
<proteinExistence type="inferred from homology"/>
<gene>
    <name evidence="3" type="ORF">ENM46_02970</name>
</gene>
<evidence type="ECO:0000259" key="2">
    <source>
        <dbReference type="Pfam" id="PF01370"/>
    </source>
</evidence>
<evidence type="ECO:0000313" key="3">
    <source>
        <dbReference type="EMBL" id="HHR33890.1"/>
    </source>
</evidence>
<sequence length="293" mass="33681">MVVLIGSDGFIGNHVKRWAESLNVKHIGVYFEDAQKGEMSFEEYLKSDVLSKTKTLIITAGNSDHKLPRENFLSALQKDLKYLESLEKSNVSADIVFLSSAAVYYGYKGYVDECTKVEPVDYYGLSKLYSEYMVRFLAKKHDKRLLIFRLTNAFGINQKRKRFFDNILDCLKSQNTFKVIGMGESYMNPLHVEKVGEIIFKSAINIDKIVKKNESEIVNLGSLAPHRVIDIVKYISEKYGLKFEHVGEEEYLVEFITDTKKLVKILDTIAVKIEPLYDDVDRLLQTFLKGEKK</sequence>
<comment type="caution">
    <text evidence="3">The sequence shown here is derived from an EMBL/GenBank/DDBJ whole genome shotgun (WGS) entry which is preliminary data.</text>
</comment>
<organism evidence="3">
    <name type="scientific">Fervidobacterium nodosum</name>
    <dbReference type="NCBI Taxonomy" id="2424"/>
    <lineage>
        <taxon>Bacteria</taxon>
        <taxon>Thermotogati</taxon>
        <taxon>Thermotogota</taxon>
        <taxon>Thermotogae</taxon>
        <taxon>Thermotogales</taxon>
        <taxon>Fervidobacteriaceae</taxon>
        <taxon>Fervidobacterium</taxon>
    </lineage>
</organism>
<dbReference type="AlphaFoldDB" id="A0A7C5YDX0"/>
<feature type="domain" description="NAD-dependent epimerase/dehydratase" evidence="2">
    <location>
        <begin position="3"/>
        <end position="221"/>
    </location>
</feature>
<dbReference type="Pfam" id="PF01370">
    <property type="entry name" value="Epimerase"/>
    <property type="match status" value="1"/>
</dbReference>
<accession>A0A7C5YDX0</accession>
<dbReference type="PANTHER" id="PTHR43000">
    <property type="entry name" value="DTDP-D-GLUCOSE 4,6-DEHYDRATASE-RELATED"/>
    <property type="match status" value="1"/>
</dbReference>
<dbReference type="SUPFAM" id="SSF51735">
    <property type="entry name" value="NAD(P)-binding Rossmann-fold domains"/>
    <property type="match status" value="1"/>
</dbReference>
<comment type="similarity">
    <text evidence="1">Belongs to the NAD(P)-dependent epimerase/dehydratase family.</text>
</comment>
<name>A0A7C5YDX0_9BACT</name>
<dbReference type="EMBL" id="DRXW01000188">
    <property type="protein sequence ID" value="HHR33890.1"/>
    <property type="molecule type" value="Genomic_DNA"/>
</dbReference>
<dbReference type="InterPro" id="IPR001509">
    <property type="entry name" value="Epimerase_deHydtase"/>
</dbReference>
<dbReference type="Gene3D" id="3.40.50.720">
    <property type="entry name" value="NAD(P)-binding Rossmann-like Domain"/>
    <property type="match status" value="1"/>
</dbReference>